<name>A0A1G6R306_9ACTN</name>
<dbReference type="Gene3D" id="3.40.50.1820">
    <property type="entry name" value="alpha/beta hydrolase"/>
    <property type="match status" value="1"/>
</dbReference>
<dbReference type="OrthoDB" id="3291142at2"/>
<dbReference type="InterPro" id="IPR029058">
    <property type="entry name" value="AB_hydrolase_fold"/>
</dbReference>
<dbReference type="AlphaFoldDB" id="A0A1G6R306"/>
<reference evidence="2" key="1">
    <citation type="submission" date="2016-10" db="EMBL/GenBank/DDBJ databases">
        <authorList>
            <person name="Varghese N."/>
            <person name="Submissions S."/>
        </authorList>
    </citation>
    <scope>NUCLEOTIDE SEQUENCE [LARGE SCALE GENOMIC DNA]</scope>
    <source>
        <strain evidence="2">CGMCC 4.3516</strain>
    </source>
</reference>
<proteinExistence type="predicted"/>
<organism evidence="1 2">
    <name type="scientific">Glycomyces harbinensis</name>
    <dbReference type="NCBI Taxonomy" id="58114"/>
    <lineage>
        <taxon>Bacteria</taxon>
        <taxon>Bacillati</taxon>
        <taxon>Actinomycetota</taxon>
        <taxon>Actinomycetes</taxon>
        <taxon>Glycomycetales</taxon>
        <taxon>Glycomycetaceae</taxon>
        <taxon>Glycomyces</taxon>
    </lineage>
</organism>
<sequence>MPTPRIATLLHDPGRESAYEQWGGCGRPVLLLNRPEHDRSAWWPVAAALGDTHAVMVVDLPEGHPPPALAEDLAHMVLQMGTRAPVLAGHGSAALVASVFAARYLAHAVVAVEQRLDVRADGEPDAALREITGPRKPIDCPYLSVFAAEPEPGYAAWLRVRIPKARCESYGTPGEFPHLTALDRFVADVRGLAA</sequence>
<dbReference type="SUPFAM" id="SSF53474">
    <property type="entry name" value="alpha/beta-Hydrolases"/>
    <property type="match status" value="1"/>
</dbReference>
<evidence type="ECO:0000313" key="2">
    <source>
        <dbReference type="Proteomes" id="UP000198949"/>
    </source>
</evidence>
<dbReference type="EMBL" id="FNAD01000001">
    <property type="protein sequence ID" value="SDC98891.1"/>
    <property type="molecule type" value="Genomic_DNA"/>
</dbReference>
<keyword evidence="2" id="KW-1185">Reference proteome</keyword>
<dbReference type="RefSeq" id="WP_091027334.1">
    <property type="nucleotide sequence ID" value="NZ_FNAD01000001.1"/>
</dbReference>
<dbReference type="Proteomes" id="UP000198949">
    <property type="component" value="Unassembled WGS sequence"/>
</dbReference>
<dbReference type="STRING" id="58114.SAMN05216270_101260"/>
<evidence type="ECO:0008006" key="3">
    <source>
        <dbReference type="Google" id="ProtNLM"/>
    </source>
</evidence>
<gene>
    <name evidence="1" type="ORF">SAMN05216270_101260</name>
</gene>
<protein>
    <recommendedName>
        <fullName evidence="3">Alpha/beta hydrolase family protein</fullName>
    </recommendedName>
</protein>
<accession>A0A1G6R306</accession>
<evidence type="ECO:0000313" key="1">
    <source>
        <dbReference type="EMBL" id="SDC98891.1"/>
    </source>
</evidence>